<evidence type="ECO:0000313" key="7">
    <source>
        <dbReference type="Proteomes" id="UP000188354"/>
    </source>
</evidence>
<dbReference type="EMBL" id="CM007370">
    <property type="protein sequence ID" value="OIW03765.1"/>
    <property type="molecule type" value="Genomic_DNA"/>
</dbReference>
<name>A0A4P1R6F2_LUPAN</name>
<evidence type="ECO:0000256" key="1">
    <source>
        <dbReference type="ARBA" id="ARBA00004141"/>
    </source>
</evidence>
<keyword evidence="4" id="KW-0472">Membrane</keyword>
<evidence type="ECO:0000256" key="4">
    <source>
        <dbReference type="ARBA" id="ARBA00023136"/>
    </source>
</evidence>
<dbReference type="Proteomes" id="UP000188354">
    <property type="component" value="Chromosome LG10"/>
</dbReference>
<dbReference type="KEGG" id="lang:109358350"/>
<dbReference type="PANTHER" id="PTHR15371">
    <property type="entry name" value="TIM23"/>
    <property type="match status" value="1"/>
</dbReference>
<keyword evidence="2" id="KW-0812">Transmembrane</keyword>
<organism evidence="6 7">
    <name type="scientific">Lupinus angustifolius</name>
    <name type="common">Narrow-leaved blue lupine</name>
    <dbReference type="NCBI Taxonomy" id="3871"/>
    <lineage>
        <taxon>Eukaryota</taxon>
        <taxon>Viridiplantae</taxon>
        <taxon>Streptophyta</taxon>
        <taxon>Embryophyta</taxon>
        <taxon>Tracheophyta</taxon>
        <taxon>Spermatophyta</taxon>
        <taxon>Magnoliopsida</taxon>
        <taxon>eudicotyledons</taxon>
        <taxon>Gunneridae</taxon>
        <taxon>Pentapetalae</taxon>
        <taxon>rosids</taxon>
        <taxon>fabids</taxon>
        <taxon>Fabales</taxon>
        <taxon>Fabaceae</taxon>
        <taxon>Papilionoideae</taxon>
        <taxon>50 kb inversion clade</taxon>
        <taxon>genistoids sensu lato</taxon>
        <taxon>core genistoids</taxon>
        <taxon>Genisteae</taxon>
        <taxon>Lupinus</taxon>
    </lineage>
</organism>
<dbReference type="GO" id="GO:0008320">
    <property type="term" value="F:protein transmembrane transporter activity"/>
    <property type="evidence" value="ECO:0007669"/>
    <property type="project" value="TreeGrafter"/>
</dbReference>
<keyword evidence="3" id="KW-1133">Transmembrane helix</keyword>
<keyword evidence="7" id="KW-1185">Reference proteome</keyword>
<sequence>MAYQTPDHDSGSSNSDNNNNNETRLYNPYKDLEVPIRNLYQLPTSPEHLFVEEARRKHRSWGENVTFYTGCGYFAGAVGGAGVGLVEAVKAFESGDSAKLRINRVLNTSGHSGRVWGNRLGVIGLLYAGIESGIAAARDTDDVWNSVAAGLGTGALYRAARGVRSAAVAGAVGGVVVGVAVTAKQALKRYVPNMSF</sequence>
<evidence type="ECO:0000313" key="6">
    <source>
        <dbReference type="EMBL" id="OIW03765.1"/>
    </source>
</evidence>
<comment type="subcellular location">
    <subcellularLocation>
        <location evidence="1">Membrane</location>
        <topology evidence="1">Multi-pass membrane protein</topology>
    </subcellularLocation>
</comment>
<proteinExistence type="predicted"/>
<dbReference type="PANTHER" id="PTHR15371:SF0">
    <property type="entry name" value="SD19278P"/>
    <property type="match status" value="1"/>
</dbReference>
<evidence type="ECO:0000256" key="2">
    <source>
        <dbReference type="ARBA" id="ARBA00022692"/>
    </source>
</evidence>
<protein>
    <submittedName>
        <fullName evidence="6">Uncharacterized protein</fullName>
    </submittedName>
</protein>
<dbReference type="STRING" id="3871.A0A4P1R6F2"/>
<feature type="compositionally biased region" description="Low complexity" evidence="5">
    <location>
        <begin position="11"/>
        <end position="21"/>
    </location>
</feature>
<feature type="compositionally biased region" description="Basic and acidic residues" evidence="5">
    <location>
        <begin position="1"/>
        <end position="10"/>
    </location>
</feature>
<dbReference type="AlphaFoldDB" id="A0A4P1R6F2"/>
<dbReference type="InterPro" id="IPR045238">
    <property type="entry name" value="Tim23-like"/>
</dbReference>
<dbReference type="OrthoDB" id="159299at2759"/>
<dbReference type="GO" id="GO:0030150">
    <property type="term" value="P:protein import into mitochondrial matrix"/>
    <property type="evidence" value="ECO:0007669"/>
    <property type="project" value="TreeGrafter"/>
</dbReference>
<dbReference type="GO" id="GO:0005744">
    <property type="term" value="C:TIM23 mitochondrial import inner membrane translocase complex"/>
    <property type="evidence" value="ECO:0007669"/>
    <property type="project" value="TreeGrafter"/>
</dbReference>
<evidence type="ECO:0000256" key="5">
    <source>
        <dbReference type="SAM" id="MobiDB-lite"/>
    </source>
</evidence>
<accession>A0A4P1R6F2</accession>
<feature type="region of interest" description="Disordered" evidence="5">
    <location>
        <begin position="1"/>
        <end position="25"/>
    </location>
</feature>
<dbReference type="Pfam" id="PF02466">
    <property type="entry name" value="Tim17"/>
    <property type="match status" value="1"/>
</dbReference>
<gene>
    <name evidence="6" type="ORF">TanjilG_30041</name>
</gene>
<dbReference type="Gramene" id="OIW03765">
    <property type="protein sequence ID" value="OIW03765"/>
    <property type="gene ID" value="TanjilG_30041"/>
</dbReference>
<evidence type="ECO:0000256" key="3">
    <source>
        <dbReference type="ARBA" id="ARBA00022989"/>
    </source>
</evidence>
<reference evidence="6 7" key="1">
    <citation type="journal article" date="2017" name="Plant Biotechnol. J.">
        <title>A comprehensive draft genome sequence for lupin (Lupinus angustifolius), an emerging health food: insights into plant-microbe interactions and legume evolution.</title>
        <authorList>
            <person name="Hane J.K."/>
            <person name="Ming Y."/>
            <person name="Kamphuis L.G."/>
            <person name="Nelson M.N."/>
            <person name="Garg G."/>
            <person name="Atkins C.A."/>
            <person name="Bayer P.E."/>
            <person name="Bravo A."/>
            <person name="Bringans S."/>
            <person name="Cannon S."/>
            <person name="Edwards D."/>
            <person name="Foley R."/>
            <person name="Gao L.L."/>
            <person name="Harrison M.J."/>
            <person name="Huang W."/>
            <person name="Hurgobin B."/>
            <person name="Li S."/>
            <person name="Liu C.W."/>
            <person name="McGrath A."/>
            <person name="Morahan G."/>
            <person name="Murray J."/>
            <person name="Weller J."/>
            <person name="Jian J."/>
            <person name="Singh K.B."/>
        </authorList>
    </citation>
    <scope>NUCLEOTIDE SEQUENCE [LARGE SCALE GENOMIC DNA]</scope>
    <source>
        <strain evidence="7">cv. Tanjil</strain>
        <tissue evidence="6">Whole plant</tissue>
    </source>
</reference>